<keyword evidence="3" id="KW-0964">Secreted</keyword>
<evidence type="ECO:0000259" key="8">
    <source>
        <dbReference type="PROSITE" id="PS51412"/>
    </source>
</evidence>
<evidence type="ECO:0000256" key="6">
    <source>
        <dbReference type="ARBA" id="ARBA00023157"/>
    </source>
</evidence>
<keyword evidence="10" id="KW-1185">Reference proteome</keyword>
<proteinExistence type="predicted"/>
<dbReference type="AlphaFoldDB" id="A0A2T7P2A7"/>
<evidence type="ECO:0000256" key="2">
    <source>
        <dbReference type="ARBA" id="ARBA00004613"/>
    </source>
</evidence>
<comment type="caution">
    <text evidence="9">The sequence shown here is derived from an EMBL/GenBank/DDBJ whole genome shotgun (WGS) entry which is preliminary data.</text>
</comment>
<dbReference type="Pfam" id="PF01823">
    <property type="entry name" value="MACPF"/>
    <property type="match status" value="1"/>
</dbReference>
<sequence>MSQLRWSLVSQLLVLIVVCCLSHSVEAKVCSKVVPGLDKLRSGVDLTKLDLLPLSEFGDNGFRSAVVDYTCDSGETKIVDGTAYEVPDQMDSVTIESSGQQSSNAQIIKSESQIKDALAVSVGVGVETGKVGFSASSSYSKMQESITKRNRAITQVSAMYSTCSGSLSPNVKLGQSALIQLNKLPTTFAADPQGYFGFIDTYGTHFFNKGKLGGMFVFTSETDMSYFQSKTDEQVEANVKATFLSTLSVQTGVKTDKSKEVSEFEEASSITSKFFGGQTNLAAGGLSVWQPTIAKLPYFMSGTLRTISSLITDPARKAAMETAVKNYFLQAKAADLDRMTYIRLNTWTDGQTELNNLLTQTSNLKKKTVFTDADEKLLQSIEDQVRVPAWFSERGTFCFKSIANGNIDQCNGQAASNLCAEPNRYTQRYWDKTYLGDTGCKLGWKISASESPDWFKSVKVNFRWYSVWSPCACGPVGTPFTLSASAGSWTQDYLDVTNPKFGECMMQWRIEVPTTAPVWARNINFCVDITCNNVKECVQANRWTQPYLDVSGRGACGMSWGLKIN</sequence>
<dbReference type="OrthoDB" id="6154128at2759"/>
<name>A0A2T7P2A7_POMCA</name>
<accession>A0A2T7P2A7</accession>
<gene>
    <name evidence="9" type="ORF">C0Q70_12713</name>
</gene>
<keyword evidence="6" id="KW-1015">Disulfide bond</keyword>
<feature type="domain" description="MACPF" evidence="8">
    <location>
        <begin position="22"/>
        <end position="342"/>
    </location>
</feature>
<evidence type="ECO:0000313" key="10">
    <source>
        <dbReference type="Proteomes" id="UP000245119"/>
    </source>
</evidence>
<dbReference type="EMBL" id="PZQS01000007">
    <property type="protein sequence ID" value="PVD27551.1"/>
    <property type="molecule type" value="Genomic_DNA"/>
</dbReference>
<feature type="signal peptide" evidence="7">
    <location>
        <begin position="1"/>
        <end position="27"/>
    </location>
</feature>
<protein>
    <recommendedName>
        <fullName evidence="8">MACPF domain-containing protein</fullName>
    </recommendedName>
</protein>
<evidence type="ECO:0000256" key="7">
    <source>
        <dbReference type="SAM" id="SignalP"/>
    </source>
</evidence>
<evidence type="ECO:0000256" key="5">
    <source>
        <dbReference type="ARBA" id="ARBA00023136"/>
    </source>
</evidence>
<evidence type="ECO:0000313" key="9">
    <source>
        <dbReference type="EMBL" id="PVD27551.1"/>
    </source>
</evidence>
<reference evidence="9 10" key="1">
    <citation type="submission" date="2018-04" db="EMBL/GenBank/DDBJ databases">
        <title>The genome of golden apple snail Pomacea canaliculata provides insight into stress tolerance and invasive adaptation.</title>
        <authorList>
            <person name="Liu C."/>
            <person name="Liu B."/>
            <person name="Ren Y."/>
            <person name="Zhang Y."/>
            <person name="Wang H."/>
            <person name="Li S."/>
            <person name="Jiang F."/>
            <person name="Yin L."/>
            <person name="Zhang G."/>
            <person name="Qian W."/>
            <person name="Fan W."/>
        </authorList>
    </citation>
    <scope>NUCLEOTIDE SEQUENCE [LARGE SCALE GENOMIC DNA]</scope>
    <source>
        <strain evidence="9">SZHN2017</strain>
        <tissue evidence="9">Muscle</tissue>
    </source>
</reference>
<dbReference type="PANTHER" id="PTHR45742:SF8">
    <property type="entry name" value="FLOCCULATION PROTEIN FLO11"/>
    <property type="match status" value="1"/>
</dbReference>
<keyword evidence="5" id="KW-0472">Membrane</keyword>
<dbReference type="PANTHER" id="PTHR45742">
    <property type="entry name" value="COMPLEMENT COMPONENT C6"/>
    <property type="match status" value="1"/>
</dbReference>
<dbReference type="SMART" id="SM00457">
    <property type="entry name" value="MACPF"/>
    <property type="match status" value="1"/>
</dbReference>
<dbReference type="InterPro" id="IPR020864">
    <property type="entry name" value="MACPF"/>
</dbReference>
<dbReference type="GO" id="GO:0016020">
    <property type="term" value="C:membrane"/>
    <property type="evidence" value="ECO:0007669"/>
    <property type="project" value="UniProtKB-SubCell"/>
</dbReference>
<organism evidence="9 10">
    <name type="scientific">Pomacea canaliculata</name>
    <name type="common">Golden apple snail</name>
    <dbReference type="NCBI Taxonomy" id="400727"/>
    <lineage>
        <taxon>Eukaryota</taxon>
        <taxon>Metazoa</taxon>
        <taxon>Spiralia</taxon>
        <taxon>Lophotrochozoa</taxon>
        <taxon>Mollusca</taxon>
        <taxon>Gastropoda</taxon>
        <taxon>Caenogastropoda</taxon>
        <taxon>Architaenioglossa</taxon>
        <taxon>Ampullarioidea</taxon>
        <taxon>Ampullariidae</taxon>
        <taxon>Pomacea</taxon>
    </lineage>
</organism>
<evidence type="ECO:0000256" key="1">
    <source>
        <dbReference type="ARBA" id="ARBA00004370"/>
    </source>
</evidence>
<dbReference type="GO" id="GO:0031640">
    <property type="term" value="P:killing of cells of another organism"/>
    <property type="evidence" value="ECO:0007669"/>
    <property type="project" value="UniProtKB-KW"/>
</dbReference>
<keyword evidence="7" id="KW-0732">Signal</keyword>
<evidence type="ECO:0000256" key="3">
    <source>
        <dbReference type="ARBA" id="ARBA00022525"/>
    </source>
</evidence>
<evidence type="ECO:0000256" key="4">
    <source>
        <dbReference type="ARBA" id="ARBA00022852"/>
    </source>
</evidence>
<dbReference type="PROSITE" id="PS51412">
    <property type="entry name" value="MACPF_2"/>
    <property type="match status" value="1"/>
</dbReference>
<dbReference type="InterPro" id="IPR020863">
    <property type="entry name" value="MACPF_CS"/>
</dbReference>
<dbReference type="GO" id="GO:0005576">
    <property type="term" value="C:extracellular region"/>
    <property type="evidence" value="ECO:0007669"/>
    <property type="project" value="UniProtKB-SubCell"/>
</dbReference>
<dbReference type="Proteomes" id="UP000245119">
    <property type="component" value="Linkage Group LG7"/>
</dbReference>
<keyword evidence="4" id="KW-0204">Cytolysis</keyword>
<feature type="chain" id="PRO_5015605853" description="MACPF domain-containing protein" evidence="7">
    <location>
        <begin position="28"/>
        <end position="565"/>
    </location>
</feature>
<comment type="subcellular location">
    <subcellularLocation>
        <location evidence="1">Membrane</location>
    </subcellularLocation>
    <subcellularLocation>
        <location evidence="2">Secreted</location>
    </subcellularLocation>
</comment>
<dbReference type="PROSITE" id="PS00279">
    <property type="entry name" value="MACPF_1"/>
    <property type="match status" value="1"/>
</dbReference>